<evidence type="ECO:0000313" key="2">
    <source>
        <dbReference type="Proteomes" id="UP001163324"/>
    </source>
</evidence>
<comment type="caution">
    <text evidence="1">The sequence shown here is derived from an EMBL/GenBank/DDBJ whole genome shotgun (WGS) entry which is preliminary data.</text>
</comment>
<gene>
    <name evidence="1" type="ORF">N3K66_005288</name>
</gene>
<organism evidence="1 2">
    <name type="scientific">Trichothecium roseum</name>
    <dbReference type="NCBI Taxonomy" id="47278"/>
    <lineage>
        <taxon>Eukaryota</taxon>
        <taxon>Fungi</taxon>
        <taxon>Dikarya</taxon>
        <taxon>Ascomycota</taxon>
        <taxon>Pezizomycotina</taxon>
        <taxon>Sordariomycetes</taxon>
        <taxon>Hypocreomycetidae</taxon>
        <taxon>Hypocreales</taxon>
        <taxon>Hypocreales incertae sedis</taxon>
        <taxon>Trichothecium</taxon>
    </lineage>
</organism>
<name>A0ACC0UZ45_9HYPO</name>
<evidence type="ECO:0000313" key="1">
    <source>
        <dbReference type="EMBL" id="KAI9898827.1"/>
    </source>
</evidence>
<dbReference type="EMBL" id="CM047944">
    <property type="protein sequence ID" value="KAI9898827.1"/>
    <property type="molecule type" value="Genomic_DNA"/>
</dbReference>
<dbReference type="Proteomes" id="UP001163324">
    <property type="component" value="Chromosome 5"/>
</dbReference>
<reference evidence="1" key="1">
    <citation type="submission" date="2022-10" db="EMBL/GenBank/DDBJ databases">
        <title>Complete Genome of Trichothecium roseum strain YXFP-22015, a Plant Pathogen Isolated from Citrus.</title>
        <authorList>
            <person name="Wang Y."/>
            <person name="Zhu L."/>
        </authorList>
    </citation>
    <scope>NUCLEOTIDE SEQUENCE</scope>
    <source>
        <strain evidence="1">YXFP-22015</strain>
    </source>
</reference>
<accession>A0ACC0UZ45</accession>
<sequence length="234" mass="27713">MEEIERLGPMVDQVRFFKVPEPNKFVFKYCFVEQRSFFIWNEMQLWMRLPKHPHILMAVVDELNLNLGITHQDVAPRNLLIDEKTDSLMIFDFNFSARIGDERYTEPRNDIKGVFFTMYEMITLNKIPRAVRLEDLKMSDIEDRKWELHPDVQLDHPVSEFRAALAQWSKRRRQGEHITFYKGAPNYIDWPDRPASPLPEPVYEGTDGPPVTEMRNQGFKRRAQMLEDGEAVPE</sequence>
<keyword evidence="2" id="KW-1185">Reference proteome</keyword>
<protein>
    <submittedName>
        <fullName evidence="1">Uncharacterized protein</fullName>
    </submittedName>
</protein>
<proteinExistence type="predicted"/>